<dbReference type="RefSeq" id="WP_048466624.1">
    <property type="nucleotide sequence ID" value="NZ_LABX01000217.1"/>
</dbReference>
<dbReference type="OrthoDB" id="5377001at2"/>
<name>A0A0J6S6H7_9HYPH</name>
<sequence>MSIVRLARTGTVVPGDFTCADRDADPRFDDVTRWPDLLMAVGAADPEGGSRLAVRGDARALWLMIVEHGRCCRSASSRRWGYGVGILAAAQAHA</sequence>
<evidence type="ECO:0000313" key="1">
    <source>
        <dbReference type="EMBL" id="KMO29028.1"/>
    </source>
</evidence>
<dbReference type="AlphaFoldDB" id="A0A0J6S6H7"/>
<dbReference type="Proteomes" id="UP000035929">
    <property type="component" value="Unassembled WGS sequence"/>
</dbReference>
<dbReference type="PATRIC" id="fig|270351.6.peg.3216"/>
<reference evidence="1 2" key="1">
    <citation type="submission" date="2015-03" db="EMBL/GenBank/DDBJ databases">
        <title>Genome sequencing of Methylobacterium aquaticum DSM16371 type strain.</title>
        <authorList>
            <person name="Chaudhry V."/>
            <person name="Patil P.B."/>
        </authorList>
    </citation>
    <scope>NUCLEOTIDE SEQUENCE [LARGE SCALE GENOMIC DNA]</scope>
    <source>
        <strain evidence="1 2">DSM 16371</strain>
    </source>
</reference>
<accession>A0A0J6S6H7</accession>
<evidence type="ECO:0000313" key="2">
    <source>
        <dbReference type="Proteomes" id="UP000035929"/>
    </source>
</evidence>
<organism evidence="1 2">
    <name type="scientific">Methylobacterium aquaticum</name>
    <dbReference type="NCBI Taxonomy" id="270351"/>
    <lineage>
        <taxon>Bacteria</taxon>
        <taxon>Pseudomonadati</taxon>
        <taxon>Pseudomonadota</taxon>
        <taxon>Alphaproteobacteria</taxon>
        <taxon>Hyphomicrobiales</taxon>
        <taxon>Methylobacteriaceae</taxon>
        <taxon>Methylobacterium</taxon>
    </lineage>
</organism>
<dbReference type="EMBL" id="LABX01000217">
    <property type="protein sequence ID" value="KMO29028.1"/>
    <property type="molecule type" value="Genomic_DNA"/>
</dbReference>
<protein>
    <submittedName>
        <fullName evidence="1">Uncharacterized protein</fullName>
    </submittedName>
</protein>
<proteinExistence type="predicted"/>
<gene>
    <name evidence="1" type="ORF">VP06_25665</name>
</gene>
<comment type="caution">
    <text evidence="1">The sequence shown here is derived from an EMBL/GenBank/DDBJ whole genome shotgun (WGS) entry which is preliminary data.</text>
</comment>